<gene>
    <name evidence="1" type="ORF">BWP39_05030</name>
</gene>
<dbReference type="OrthoDB" id="8527650at2"/>
<dbReference type="RefSeq" id="WP_096717474.1">
    <property type="nucleotide sequence ID" value="NZ_MTZV01000002.1"/>
</dbReference>
<accession>A0A2A4F435</accession>
<sequence length="81" mass="9262">MDEQNLIDMANRIGDFFESMPDREEALDGIADHIRRFWEPRMRRTLLATLDQPPADNEMSAIVREALVRHRVSLTPAAAVA</sequence>
<dbReference type="AlphaFoldDB" id="A0A2A4F435"/>
<proteinExistence type="predicted"/>
<protein>
    <submittedName>
        <fullName evidence="1">Formate dehydrogenase</fullName>
    </submittedName>
</protein>
<reference evidence="1 2" key="1">
    <citation type="submission" date="2017-01" db="EMBL/GenBank/DDBJ databases">
        <title>Whole-Genome Shotgun Sequencing of Two beta-Proteobacterial Species in Search of the Bulgecin Biosynthetic Cluster.</title>
        <authorList>
            <person name="Horsman M.E."/>
            <person name="Marous D.R."/>
            <person name="Li R."/>
            <person name="Oliver R.A."/>
            <person name="Byun B."/>
            <person name="Emrich S.J."/>
            <person name="Boggess B."/>
            <person name="Townsend C.A."/>
            <person name="Mobashery S."/>
        </authorList>
    </citation>
    <scope>NUCLEOTIDE SEQUENCE [LARGE SCALE GENOMIC DNA]</scope>
    <source>
        <strain evidence="1 2">ATCC 31363</strain>
    </source>
</reference>
<name>A0A2A4F435_9BURK</name>
<dbReference type="Proteomes" id="UP000218022">
    <property type="component" value="Unassembled WGS sequence"/>
</dbReference>
<dbReference type="Pfam" id="PF11390">
    <property type="entry name" value="FdsD"/>
    <property type="match status" value="1"/>
</dbReference>
<organism evidence="1 2">
    <name type="scientific">Paraburkholderia acidicola</name>
    <dbReference type="NCBI Taxonomy" id="1912599"/>
    <lineage>
        <taxon>Bacteria</taxon>
        <taxon>Pseudomonadati</taxon>
        <taxon>Pseudomonadota</taxon>
        <taxon>Betaproteobacteria</taxon>
        <taxon>Burkholderiales</taxon>
        <taxon>Burkholderiaceae</taxon>
        <taxon>Paraburkholderia</taxon>
    </lineage>
</organism>
<dbReference type="EMBL" id="MTZV01000002">
    <property type="protein sequence ID" value="PCE27875.1"/>
    <property type="molecule type" value="Genomic_DNA"/>
</dbReference>
<comment type="caution">
    <text evidence="1">The sequence shown here is derived from an EMBL/GenBank/DDBJ whole genome shotgun (WGS) entry which is preliminary data.</text>
</comment>
<evidence type="ECO:0000313" key="2">
    <source>
        <dbReference type="Proteomes" id="UP000218022"/>
    </source>
</evidence>
<dbReference type="InterPro" id="IPR021074">
    <property type="entry name" value="Formate_DH_dsu"/>
</dbReference>
<evidence type="ECO:0000313" key="1">
    <source>
        <dbReference type="EMBL" id="PCE27875.1"/>
    </source>
</evidence>